<evidence type="ECO:0000313" key="9">
    <source>
        <dbReference type="EMBL" id="SUB67301.1"/>
    </source>
</evidence>
<dbReference type="InterPro" id="IPR022310">
    <property type="entry name" value="NAD/GMP_synthase"/>
</dbReference>
<protein>
    <recommendedName>
        <fullName evidence="7">NH(3)-dependent NAD(+) synthetase</fullName>
        <ecNumber evidence="7">6.3.1.5</ecNumber>
    </recommendedName>
</protein>
<comment type="catalytic activity">
    <reaction evidence="7">
        <text>deamido-NAD(+) + NH4(+) + ATP = AMP + diphosphate + NAD(+) + H(+)</text>
        <dbReference type="Rhea" id="RHEA:21188"/>
        <dbReference type="ChEBI" id="CHEBI:15378"/>
        <dbReference type="ChEBI" id="CHEBI:28938"/>
        <dbReference type="ChEBI" id="CHEBI:30616"/>
        <dbReference type="ChEBI" id="CHEBI:33019"/>
        <dbReference type="ChEBI" id="CHEBI:57540"/>
        <dbReference type="ChEBI" id="CHEBI:58437"/>
        <dbReference type="ChEBI" id="CHEBI:456215"/>
        <dbReference type="EC" id="6.3.1.5"/>
    </reaction>
</comment>
<dbReference type="Proteomes" id="UP000255517">
    <property type="component" value="Unassembled WGS sequence"/>
</dbReference>
<dbReference type="InterPro" id="IPR003694">
    <property type="entry name" value="NAD_synthase"/>
</dbReference>
<dbReference type="GO" id="GO:0009435">
    <property type="term" value="P:NAD+ biosynthetic process"/>
    <property type="evidence" value="ECO:0007669"/>
    <property type="project" value="UniProtKB-UniPathway"/>
</dbReference>
<dbReference type="PANTHER" id="PTHR23090">
    <property type="entry name" value="NH 3 /GLUTAMINE-DEPENDENT NAD + SYNTHETASE"/>
    <property type="match status" value="1"/>
</dbReference>
<proteinExistence type="inferred from homology"/>
<accession>A0A379CSU0</accession>
<keyword evidence="5 6" id="KW-0520">NAD</keyword>
<dbReference type="GO" id="GO:0003952">
    <property type="term" value="F:NAD+ synthase (glutamine-hydrolyzing) activity"/>
    <property type="evidence" value="ECO:0007669"/>
    <property type="project" value="InterPro"/>
</dbReference>
<keyword evidence="4 6" id="KW-0067">ATP-binding</keyword>
<evidence type="ECO:0000256" key="7">
    <source>
        <dbReference type="RuleBase" id="RU003812"/>
    </source>
</evidence>
<dbReference type="PANTHER" id="PTHR23090:SF9">
    <property type="entry name" value="GLUTAMINE-DEPENDENT NAD(+) SYNTHETASE"/>
    <property type="match status" value="1"/>
</dbReference>
<comment type="similarity">
    <text evidence="6">Belongs to the NAD synthetase family.</text>
</comment>
<sequence>MAKRKSTRSSRKGFYFGLSGGIDSAVVAGLAKRVFPENSLGLIMPCDSIDDDKNDALKIAKSLDLEVKVVDLTNTYNELLKASFTSENKLARSNIKPRLRMTTLYYYGQDLGYLVVGPSNGSEWYVGYSTKYGDSGADIYPIANI</sequence>
<evidence type="ECO:0000313" key="10">
    <source>
        <dbReference type="Proteomes" id="UP000255517"/>
    </source>
</evidence>
<dbReference type="SUPFAM" id="SSF52402">
    <property type="entry name" value="Adenine nucleotide alpha hydrolases-like"/>
    <property type="match status" value="1"/>
</dbReference>
<dbReference type="GO" id="GO:0004359">
    <property type="term" value="F:glutaminase activity"/>
    <property type="evidence" value="ECO:0007669"/>
    <property type="project" value="InterPro"/>
</dbReference>
<comment type="pathway">
    <text evidence="1">Cofactor biosynthesis; NAD(+) biosynthesis.</text>
</comment>
<evidence type="ECO:0000256" key="1">
    <source>
        <dbReference type="ARBA" id="ARBA00004790"/>
    </source>
</evidence>
<keyword evidence="2 6" id="KW-0436">Ligase</keyword>
<dbReference type="GO" id="GO:0008795">
    <property type="term" value="F:NAD+ synthase activity"/>
    <property type="evidence" value="ECO:0007669"/>
    <property type="project" value="UniProtKB-EC"/>
</dbReference>
<keyword evidence="3 6" id="KW-0547">Nucleotide-binding</keyword>
<dbReference type="EC" id="6.3.1.5" evidence="7"/>
<evidence type="ECO:0000256" key="4">
    <source>
        <dbReference type="ARBA" id="ARBA00022840"/>
    </source>
</evidence>
<dbReference type="InterPro" id="IPR014729">
    <property type="entry name" value="Rossmann-like_a/b/a_fold"/>
</dbReference>
<evidence type="ECO:0000256" key="3">
    <source>
        <dbReference type="ARBA" id="ARBA00022741"/>
    </source>
</evidence>
<dbReference type="Gene3D" id="3.40.50.620">
    <property type="entry name" value="HUPs"/>
    <property type="match status" value="1"/>
</dbReference>
<evidence type="ECO:0000256" key="6">
    <source>
        <dbReference type="RuleBase" id="RU003811"/>
    </source>
</evidence>
<dbReference type="NCBIfam" id="TIGR00552">
    <property type="entry name" value="nadE"/>
    <property type="match status" value="1"/>
</dbReference>
<dbReference type="GO" id="GO:0005737">
    <property type="term" value="C:cytoplasm"/>
    <property type="evidence" value="ECO:0007669"/>
    <property type="project" value="InterPro"/>
</dbReference>
<dbReference type="EMBL" id="UGSZ01000002">
    <property type="protein sequence ID" value="SUB67301.1"/>
    <property type="molecule type" value="Genomic_DNA"/>
</dbReference>
<feature type="domain" description="NAD/GMP synthase" evidence="8">
    <location>
        <begin position="9"/>
        <end position="144"/>
    </location>
</feature>
<organism evidence="9 10">
    <name type="scientific">Peptoniphilus lacrimalis</name>
    <dbReference type="NCBI Taxonomy" id="33031"/>
    <lineage>
        <taxon>Bacteria</taxon>
        <taxon>Bacillati</taxon>
        <taxon>Bacillota</taxon>
        <taxon>Tissierellia</taxon>
        <taxon>Tissierellales</taxon>
        <taxon>Peptoniphilaceae</taxon>
        <taxon>Peptoniphilus</taxon>
    </lineage>
</organism>
<reference evidence="9 10" key="1">
    <citation type="submission" date="2018-06" db="EMBL/GenBank/DDBJ databases">
        <authorList>
            <consortium name="Pathogen Informatics"/>
            <person name="Doyle S."/>
        </authorList>
    </citation>
    <scope>NUCLEOTIDE SEQUENCE [LARGE SCALE GENOMIC DNA]</scope>
    <source>
        <strain evidence="9 10">NCTC13149</strain>
    </source>
</reference>
<gene>
    <name evidence="9" type="primary">nadE_3</name>
    <name evidence="9" type="ORF">NCTC13149_01838</name>
</gene>
<dbReference type="UniPathway" id="UPA00253">
    <property type="reaction ID" value="UER00333"/>
</dbReference>
<dbReference type="CDD" id="cd00553">
    <property type="entry name" value="NAD_synthase"/>
    <property type="match status" value="1"/>
</dbReference>
<dbReference type="GO" id="GO:0005524">
    <property type="term" value="F:ATP binding"/>
    <property type="evidence" value="ECO:0007669"/>
    <property type="project" value="UniProtKB-KW"/>
</dbReference>
<evidence type="ECO:0000256" key="5">
    <source>
        <dbReference type="ARBA" id="ARBA00023027"/>
    </source>
</evidence>
<name>A0A379CSU0_9FIRM</name>
<dbReference type="AlphaFoldDB" id="A0A379CSU0"/>
<evidence type="ECO:0000256" key="2">
    <source>
        <dbReference type="ARBA" id="ARBA00022598"/>
    </source>
</evidence>
<dbReference type="Pfam" id="PF02540">
    <property type="entry name" value="NAD_synthase"/>
    <property type="match status" value="1"/>
</dbReference>
<evidence type="ECO:0000259" key="8">
    <source>
        <dbReference type="Pfam" id="PF02540"/>
    </source>
</evidence>